<evidence type="ECO:0000313" key="2">
    <source>
        <dbReference type="Proteomes" id="UP000005237"/>
    </source>
</evidence>
<reference evidence="2" key="1">
    <citation type="submission" date="2010-08" db="EMBL/GenBank/DDBJ databases">
        <authorList>
            <consortium name="Caenorhabditis japonica Sequencing Consortium"/>
            <person name="Wilson R.K."/>
        </authorList>
    </citation>
    <scope>NUCLEOTIDE SEQUENCE [LARGE SCALE GENOMIC DNA]</scope>
    <source>
        <strain evidence="2">DF5081</strain>
    </source>
</reference>
<evidence type="ECO:0000313" key="1">
    <source>
        <dbReference type="EnsemblMetazoa" id="CJA35702.1"/>
    </source>
</evidence>
<dbReference type="Proteomes" id="UP000005237">
    <property type="component" value="Unassembled WGS sequence"/>
</dbReference>
<proteinExistence type="predicted"/>
<keyword evidence="2" id="KW-1185">Reference proteome</keyword>
<dbReference type="EnsemblMetazoa" id="CJA35702.1">
    <property type="protein sequence ID" value="CJA35702.1"/>
    <property type="gene ID" value="WBGene00211549"/>
</dbReference>
<dbReference type="AlphaFoldDB" id="A0A8R1IPG2"/>
<name>A0A8R1IPG2_CAEJA</name>
<sequence>MFPDQFKLDLKALQHHVHMLSLLLPLTDRELVATEELPDMLSAARNISYIWSKLWRDNKTKIEATKSSNSLAYFPFARETSFQLACSQRALDLYQKRDLRQQLQNFVLNGWVLAEKIESLPPLEKQLIDSDWRNFLSINKSITTILSGVEKLSIEFTIEDHSLKSFGNTLSVLDHINVSTLDFALMIQTLDKLKTMSIGKSKEVSDFEYVLKQMEGLQFAAMRKNGSLTILLAQTDNFFQSFFSKQLKSDW</sequence>
<reference evidence="1" key="2">
    <citation type="submission" date="2022-06" db="UniProtKB">
        <authorList>
            <consortium name="EnsemblMetazoa"/>
        </authorList>
    </citation>
    <scope>IDENTIFICATION</scope>
    <source>
        <strain evidence="1">DF5081</strain>
    </source>
</reference>
<accession>A0A8R1IPG2</accession>
<protein>
    <submittedName>
        <fullName evidence="1">Uncharacterized protein</fullName>
    </submittedName>
</protein>
<organism evidence="1 2">
    <name type="scientific">Caenorhabditis japonica</name>
    <dbReference type="NCBI Taxonomy" id="281687"/>
    <lineage>
        <taxon>Eukaryota</taxon>
        <taxon>Metazoa</taxon>
        <taxon>Ecdysozoa</taxon>
        <taxon>Nematoda</taxon>
        <taxon>Chromadorea</taxon>
        <taxon>Rhabditida</taxon>
        <taxon>Rhabditina</taxon>
        <taxon>Rhabditomorpha</taxon>
        <taxon>Rhabditoidea</taxon>
        <taxon>Rhabditidae</taxon>
        <taxon>Peloderinae</taxon>
        <taxon>Caenorhabditis</taxon>
    </lineage>
</organism>